<evidence type="ECO:0000313" key="2">
    <source>
        <dbReference type="Proteomes" id="UP000053237"/>
    </source>
</evidence>
<accession>A0A024FX01</accession>
<organism evidence="1 2">
    <name type="scientific">Albugo candida</name>
    <dbReference type="NCBI Taxonomy" id="65357"/>
    <lineage>
        <taxon>Eukaryota</taxon>
        <taxon>Sar</taxon>
        <taxon>Stramenopiles</taxon>
        <taxon>Oomycota</taxon>
        <taxon>Peronosporomycetes</taxon>
        <taxon>Albuginales</taxon>
        <taxon>Albuginaceae</taxon>
        <taxon>Albugo</taxon>
    </lineage>
</organism>
<dbReference type="EMBL" id="CAIX01001155">
    <property type="protein sequence ID" value="CCI11526.1"/>
    <property type="molecule type" value="Genomic_DNA"/>
</dbReference>
<protein>
    <submittedName>
        <fullName evidence="1">Uncharacterized protein</fullName>
    </submittedName>
</protein>
<gene>
    <name evidence="1" type="ORF">BN9_130750</name>
</gene>
<reference evidence="1 2" key="1">
    <citation type="submission" date="2012-05" db="EMBL/GenBank/DDBJ databases">
        <title>Recombination and specialization in a pathogen metapopulation.</title>
        <authorList>
            <person name="Gardiner A."/>
            <person name="Kemen E."/>
            <person name="Schultz-Larsen T."/>
            <person name="MacLean D."/>
            <person name="Van Oosterhout C."/>
            <person name="Jones J.D.G."/>
        </authorList>
    </citation>
    <scope>NUCLEOTIDE SEQUENCE [LARGE SCALE GENOMIC DNA]</scope>
    <source>
        <strain evidence="1 2">Ac Nc2</strain>
    </source>
</reference>
<proteinExistence type="predicted"/>
<comment type="caution">
    <text evidence="1">The sequence shown here is derived from an EMBL/GenBank/DDBJ whole genome shotgun (WGS) entry which is preliminary data.</text>
</comment>
<evidence type="ECO:0000313" key="1">
    <source>
        <dbReference type="EMBL" id="CCI11526.1"/>
    </source>
</evidence>
<name>A0A024FX01_9STRA</name>
<dbReference type="Proteomes" id="UP000053237">
    <property type="component" value="Unassembled WGS sequence"/>
</dbReference>
<dbReference type="AlphaFoldDB" id="A0A024FX01"/>
<dbReference type="InParanoid" id="A0A024FX01"/>
<keyword evidence="2" id="KW-1185">Reference proteome</keyword>
<sequence>MWLNHFEYLLHICCHERFPFSFTKLMDLYRISQSVAYKAPESQSNLSIRVHWACRAVLLSILCFRLLGDAHWTYVKRRHLDNIFFTYSAGKYFELQILKIKKFPNRVSWSQKTSSELCYVLK</sequence>